<proteinExistence type="predicted"/>
<dbReference type="AlphaFoldDB" id="A0A9N9PKI8"/>
<name>A0A9N9PKI8_9GLOM</name>
<dbReference type="EMBL" id="CAJVQA010055825">
    <property type="protein sequence ID" value="CAG8825423.1"/>
    <property type="molecule type" value="Genomic_DNA"/>
</dbReference>
<gene>
    <name evidence="1" type="ORF">CPELLU_LOCUS20095</name>
</gene>
<comment type="caution">
    <text evidence="1">The sequence shown here is derived from an EMBL/GenBank/DDBJ whole genome shotgun (WGS) entry which is preliminary data.</text>
</comment>
<reference evidence="1" key="1">
    <citation type="submission" date="2021-06" db="EMBL/GenBank/DDBJ databases">
        <authorList>
            <person name="Kallberg Y."/>
            <person name="Tangrot J."/>
            <person name="Rosling A."/>
        </authorList>
    </citation>
    <scope>NUCLEOTIDE SEQUENCE</scope>
    <source>
        <strain evidence="1">FL966</strain>
    </source>
</reference>
<keyword evidence="2" id="KW-1185">Reference proteome</keyword>
<accession>A0A9N9PKI8</accession>
<sequence length="43" mass="4991">MPDINNEIDINTLEINVDALEMNMNNSEDVVNQYILQVLQIQE</sequence>
<feature type="non-terminal residue" evidence="1">
    <location>
        <position position="43"/>
    </location>
</feature>
<protein>
    <submittedName>
        <fullName evidence="1">6617_t:CDS:1</fullName>
    </submittedName>
</protein>
<dbReference type="Proteomes" id="UP000789759">
    <property type="component" value="Unassembled WGS sequence"/>
</dbReference>
<evidence type="ECO:0000313" key="2">
    <source>
        <dbReference type="Proteomes" id="UP000789759"/>
    </source>
</evidence>
<organism evidence="1 2">
    <name type="scientific">Cetraspora pellucida</name>
    <dbReference type="NCBI Taxonomy" id="1433469"/>
    <lineage>
        <taxon>Eukaryota</taxon>
        <taxon>Fungi</taxon>
        <taxon>Fungi incertae sedis</taxon>
        <taxon>Mucoromycota</taxon>
        <taxon>Glomeromycotina</taxon>
        <taxon>Glomeromycetes</taxon>
        <taxon>Diversisporales</taxon>
        <taxon>Gigasporaceae</taxon>
        <taxon>Cetraspora</taxon>
    </lineage>
</organism>
<evidence type="ECO:0000313" key="1">
    <source>
        <dbReference type="EMBL" id="CAG8825423.1"/>
    </source>
</evidence>